<dbReference type="RefSeq" id="WP_344431509.1">
    <property type="nucleotide sequence ID" value="NZ_BAAANN010000063.1"/>
</dbReference>
<accession>A0ABN2SU25</accession>
<name>A0ABN2SU25_9PSEU</name>
<comment type="caution">
    <text evidence="2">The sequence shown here is derived from an EMBL/GenBank/DDBJ whole genome shotgun (WGS) entry which is preliminary data.</text>
</comment>
<dbReference type="InterPro" id="IPR019681">
    <property type="entry name" value="DUF2530"/>
</dbReference>
<evidence type="ECO:0000313" key="2">
    <source>
        <dbReference type="EMBL" id="GAA1992068.1"/>
    </source>
</evidence>
<reference evidence="2 3" key="1">
    <citation type="journal article" date="2019" name="Int. J. Syst. Evol. Microbiol.">
        <title>The Global Catalogue of Microorganisms (GCM) 10K type strain sequencing project: providing services to taxonomists for standard genome sequencing and annotation.</title>
        <authorList>
            <consortium name="The Broad Institute Genomics Platform"/>
            <consortium name="The Broad Institute Genome Sequencing Center for Infectious Disease"/>
            <person name="Wu L."/>
            <person name="Ma J."/>
        </authorList>
    </citation>
    <scope>NUCLEOTIDE SEQUENCE [LARGE SCALE GENOMIC DNA]</scope>
    <source>
        <strain evidence="2 3">JCM 14545</strain>
    </source>
</reference>
<protein>
    <submittedName>
        <fullName evidence="2">DUF2530 domain-containing protein</fullName>
    </submittedName>
</protein>
<keyword evidence="3" id="KW-1185">Reference proteome</keyword>
<keyword evidence="1" id="KW-0812">Transmembrane</keyword>
<dbReference type="Pfam" id="PF10745">
    <property type="entry name" value="DUF2530"/>
    <property type="match status" value="1"/>
</dbReference>
<evidence type="ECO:0000256" key="1">
    <source>
        <dbReference type="SAM" id="Phobius"/>
    </source>
</evidence>
<proteinExistence type="predicted"/>
<dbReference type="EMBL" id="BAAANN010000063">
    <property type="protein sequence ID" value="GAA1992068.1"/>
    <property type="molecule type" value="Genomic_DNA"/>
</dbReference>
<keyword evidence="1" id="KW-0472">Membrane</keyword>
<keyword evidence="1" id="KW-1133">Transmembrane helix</keyword>
<feature type="transmembrane region" description="Helical" evidence="1">
    <location>
        <begin position="24"/>
        <end position="47"/>
    </location>
</feature>
<organism evidence="2 3">
    <name type="scientific">Amycolatopsis minnesotensis</name>
    <dbReference type="NCBI Taxonomy" id="337894"/>
    <lineage>
        <taxon>Bacteria</taxon>
        <taxon>Bacillati</taxon>
        <taxon>Actinomycetota</taxon>
        <taxon>Actinomycetes</taxon>
        <taxon>Pseudonocardiales</taxon>
        <taxon>Pseudonocardiaceae</taxon>
        <taxon>Amycolatopsis</taxon>
    </lineage>
</organism>
<dbReference type="Proteomes" id="UP001501116">
    <property type="component" value="Unassembled WGS sequence"/>
</dbReference>
<evidence type="ECO:0000313" key="3">
    <source>
        <dbReference type="Proteomes" id="UP001501116"/>
    </source>
</evidence>
<feature type="transmembrane region" description="Helical" evidence="1">
    <location>
        <begin position="59"/>
        <end position="79"/>
    </location>
</feature>
<gene>
    <name evidence="2" type="ORF">GCM10009754_83660</name>
</gene>
<sequence>MAEPINAGDVKDSLRPTPELPERLIALFPVVVVGAAIWLAAFVVLLVLRLNSALENTTWLWTSLAGIVLSLIGMGIMTWQRAAAKRGSKTAQRVR</sequence>